<name>G7W535_DESOD</name>
<proteinExistence type="predicted"/>
<dbReference type="OrthoDB" id="1798382at2"/>
<accession>G7W535</accession>
<dbReference type="AlphaFoldDB" id="G7W535"/>
<organism evidence="1 2">
    <name type="scientific">Desulfosporosinus orientis (strain ATCC 19365 / DSM 765 / NCIMB 8382 / VKM B-1628 / Singapore I)</name>
    <name type="common">Desulfotomaculum orientis</name>
    <dbReference type="NCBI Taxonomy" id="768706"/>
    <lineage>
        <taxon>Bacteria</taxon>
        <taxon>Bacillati</taxon>
        <taxon>Bacillota</taxon>
        <taxon>Clostridia</taxon>
        <taxon>Eubacteriales</taxon>
        <taxon>Desulfitobacteriaceae</taxon>
        <taxon>Desulfosporosinus</taxon>
    </lineage>
</organism>
<dbReference type="KEGG" id="dor:Desor_0338"/>
<keyword evidence="2" id="KW-1185">Reference proteome</keyword>
<gene>
    <name evidence="1" type="ordered locus">Desor_0338</name>
</gene>
<dbReference type="Proteomes" id="UP000006346">
    <property type="component" value="Chromosome"/>
</dbReference>
<evidence type="ECO:0000313" key="1">
    <source>
        <dbReference type="EMBL" id="AET66051.1"/>
    </source>
</evidence>
<reference evidence="2" key="1">
    <citation type="submission" date="2011-11" db="EMBL/GenBank/DDBJ databases">
        <title>Complete sequence of Desulfosporosinus orientis DSM 765.</title>
        <authorList>
            <person name="Lucas S."/>
            <person name="Han J."/>
            <person name="Lapidus A."/>
            <person name="Cheng J.-F."/>
            <person name="Goodwin L."/>
            <person name="Pitluck S."/>
            <person name="Peters L."/>
            <person name="Ovchinnikova G."/>
            <person name="Teshima H."/>
            <person name="Detter J.C."/>
            <person name="Han C."/>
            <person name="Tapia R."/>
            <person name="Land M."/>
            <person name="Hauser L."/>
            <person name="Kyrpides N."/>
            <person name="Ivanova N."/>
            <person name="Pagani I."/>
            <person name="Pester M."/>
            <person name="Spring S."/>
            <person name="Ollivier B."/>
            <person name="Rattei T."/>
            <person name="Klenk H.-P."/>
            <person name="Wagner M."/>
            <person name="Loy A."/>
            <person name="Woyke T."/>
        </authorList>
    </citation>
    <scope>NUCLEOTIDE SEQUENCE [LARGE SCALE GENOMIC DNA]</scope>
    <source>
        <strain evidence="2">ATCC 19365 / DSM 765 / NCIMB 8382 / VKM B-1628</strain>
    </source>
</reference>
<dbReference type="HOGENOM" id="CLU_148356_0_0_9"/>
<dbReference type="PATRIC" id="fig|768706.3.peg.298"/>
<sequence>MPNLTTGLLENTPVAGIRPSSTLAVNISNDDTAPAMVQIQGFHQSGMTKVLYVNELFNIPAGGVALRSYYAQFNEFEFQFTVNSDAVNITAWGKSSTGSLATAHRLVAQEVNPF</sequence>
<dbReference type="RefSeq" id="WP_014182877.1">
    <property type="nucleotide sequence ID" value="NC_016584.1"/>
</dbReference>
<reference evidence="1 2" key="2">
    <citation type="journal article" date="2012" name="J. Bacteriol.">
        <title>Complete genome sequences of Desulfosporosinus orientis DSM765T, Desulfosporosinus youngiae DSM17734T, Desulfosporosinus meridiei DSM13257T, and Desulfosporosinus acidiphilus DSM22704T.</title>
        <authorList>
            <person name="Pester M."/>
            <person name="Brambilla E."/>
            <person name="Alazard D."/>
            <person name="Rattei T."/>
            <person name="Weinmaier T."/>
            <person name="Han J."/>
            <person name="Lucas S."/>
            <person name="Lapidus A."/>
            <person name="Cheng J.F."/>
            <person name="Goodwin L."/>
            <person name="Pitluck S."/>
            <person name="Peters L."/>
            <person name="Ovchinnikova G."/>
            <person name="Teshima H."/>
            <person name="Detter J.C."/>
            <person name="Han C.S."/>
            <person name="Tapia R."/>
            <person name="Land M.L."/>
            <person name="Hauser L."/>
            <person name="Kyrpides N.C."/>
            <person name="Ivanova N.N."/>
            <person name="Pagani I."/>
            <person name="Huntmann M."/>
            <person name="Wei C.L."/>
            <person name="Davenport K.W."/>
            <person name="Daligault H."/>
            <person name="Chain P.S."/>
            <person name="Chen A."/>
            <person name="Mavromatis K."/>
            <person name="Markowitz V."/>
            <person name="Szeto E."/>
            <person name="Mikhailova N."/>
            <person name="Pati A."/>
            <person name="Wagner M."/>
            <person name="Woyke T."/>
            <person name="Ollivier B."/>
            <person name="Klenk H.P."/>
            <person name="Spring S."/>
            <person name="Loy A."/>
        </authorList>
    </citation>
    <scope>NUCLEOTIDE SEQUENCE [LARGE SCALE GENOMIC DNA]</scope>
    <source>
        <strain evidence="2">ATCC 19365 / DSM 765 / NCIMB 8382 / VKM B-1628</strain>
    </source>
</reference>
<dbReference type="STRING" id="768706.Desor_0338"/>
<dbReference type="EMBL" id="CP003108">
    <property type="protein sequence ID" value="AET66051.1"/>
    <property type="molecule type" value="Genomic_DNA"/>
</dbReference>
<protein>
    <submittedName>
        <fullName evidence="1">Uncharacterized protein</fullName>
    </submittedName>
</protein>
<dbReference type="eggNOG" id="COG3391">
    <property type="taxonomic scope" value="Bacteria"/>
</dbReference>
<evidence type="ECO:0000313" key="2">
    <source>
        <dbReference type="Proteomes" id="UP000006346"/>
    </source>
</evidence>